<dbReference type="EMBL" id="CP043494">
    <property type="protein sequence ID" value="WNG43514.1"/>
    <property type="molecule type" value="Genomic_DNA"/>
</dbReference>
<dbReference type="Proteomes" id="UP001611383">
    <property type="component" value="Chromosome"/>
</dbReference>
<accession>A0ABY9WIA5</accession>
<dbReference type="RefSeq" id="WP_395814611.1">
    <property type="nucleotide sequence ID" value="NZ_CP043494.1"/>
</dbReference>
<protein>
    <submittedName>
        <fullName evidence="2">Carboxypeptidase regulatory-like domain-containing protein</fullName>
    </submittedName>
</protein>
<keyword evidence="1" id="KW-0732">Signal</keyword>
<keyword evidence="3" id="KW-1185">Reference proteome</keyword>
<sequence length="906" mass="94633">MRKVVQMLGGALLALGLTACPGDDDDDKKPQDTDTISGTVTAPAGGSIIGTELAACFVVDGQCDTESPKTRLQLLQGSGTSATYKFDNMAAGQYLLIAIKDTNKNNELDSGDYVGFYGNSLGALPVKPPAKNISISMTVYTGGSSTGLSGTVTAPAGGSISGTQVVACFVSNGACVANHTNTRQVTLSGAGSNATYSFDTLAAGEYTLVAYKDINSNGQVDNGDYEGFYTTNGTSATPVSSPAQGANIFMKVRGSGGSTTPPAGVTFLRPSDFSGGSATVTLQGLSSTERVAVIPVHASQSLTVDGLRYTLNTSGVVSQSVTDADAVALPRADLAPSVPHTGDEKTAHHDAHLAQLSKGLRDVETLRRAGAQTLGAKGTVRSQALDNCAAPYTVGSKTCSFWINNNGSQTRITATLRHSSANAYWFVQNEDASEFSSSELQGLANDFESKVVPVDNRYFGNFADVDNNQKILIVFSRLLGPQGLLGYVMPLDLFDDSEAYPATGTHSNEGDIFYAATPSTLGSAYPRTSYFSTVMPSTMVHELKHLIATGRRLTADNLPEELWIEEGSAMAAQQLAGLGTQVGEIQPYTRYAMAAPQNYRVVHESRPSSQDEGLGIYGYNYLFIWRAAQAVGHDTFWKNWTGGPGKGISNLEVHTGKPFSELMLDWAAALALDHSNLIAGYDYDTFSLRDSSFVKLGYSTLQSGVSGTARSMAYHVGRGTGSNASINIQVSNGANPYAVVLRLPGALPWSPSGGGGTTTPTSVSGTVRAPTGGSLANTIVRACHVVAGACDSASSFSTGGQFPSTTTSSSSPYSLTVQPASYIFTAAKDVNGDGVLNAGDYVGCYGASISACNVVNVSSARTGIDITMTSYTGLSGLITQVLPPEQMKLRLLGARALLPQLLAETH</sequence>
<reference evidence="2 3" key="1">
    <citation type="submission" date="2019-08" db="EMBL/GenBank/DDBJ databases">
        <title>Archangium and Cystobacter genomes.</title>
        <authorList>
            <person name="Chen I.-C.K."/>
            <person name="Wielgoss S."/>
        </authorList>
    </citation>
    <scope>NUCLEOTIDE SEQUENCE [LARGE SCALE GENOMIC DNA]</scope>
    <source>
        <strain evidence="2 3">Cbm 6</strain>
    </source>
</reference>
<proteinExistence type="predicted"/>
<feature type="signal peptide" evidence="1">
    <location>
        <begin position="1"/>
        <end position="19"/>
    </location>
</feature>
<feature type="chain" id="PRO_5046251981" evidence="1">
    <location>
        <begin position="20"/>
        <end position="906"/>
    </location>
</feature>
<evidence type="ECO:0000256" key="1">
    <source>
        <dbReference type="SAM" id="SignalP"/>
    </source>
</evidence>
<evidence type="ECO:0000313" key="2">
    <source>
        <dbReference type="EMBL" id="WNG43514.1"/>
    </source>
</evidence>
<gene>
    <name evidence="2" type="ORF">F0U60_04925</name>
</gene>
<organism evidence="2 3">
    <name type="scientific">Archangium minus</name>
    <dbReference type="NCBI Taxonomy" id="83450"/>
    <lineage>
        <taxon>Bacteria</taxon>
        <taxon>Pseudomonadati</taxon>
        <taxon>Myxococcota</taxon>
        <taxon>Myxococcia</taxon>
        <taxon>Myxococcales</taxon>
        <taxon>Cystobacterineae</taxon>
        <taxon>Archangiaceae</taxon>
        <taxon>Archangium</taxon>
    </lineage>
</organism>
<name>A0ABY9WIA5_9BACT</name>
<evidence type="ECO:0000313" key="3">
    <source>
        <dbReference type="Proteomes" id="UP001611383"/>
    </source>
</evidence>
<dbReference type="PROSITE" id="PS51257">
    <property type="entry name" value="PROKAR_LIPOPROTEIN"/>
    <property type="match status" value="1"/>
</dbReference>
<dbReference type="InterPro" id="IPR018247">
    <property type="entry name" value="EF_Hand_1_Ca_BS"/>
</dbReference>
<dbReference type="PROSITE" id="PS00018">
    <property type="entry name" value="EF_HAND_1"/>
    <property type="match status" value="2"/>
</dbReference>